<dbReference type="InterPro" id="IPR029044">
    <property type="entry name" value="Nucleotide-diphossugar_trans"/>
</dbReference>
<keyword evidence="1 4" id="KW-0808">Transferase</keyword>
<dbReference type="Pfam" id="PF02709">
    <property type="entry name" value="Glyco_transf_7C"/>
    <property type="match status" value="1"/>
</dbReference>
<dbReference type="SUPFAM" id="SSF53448">
    <property type="entry name" value="Nucleotide-diphospho-sugar transferases"/>
    <property type="match status" value="1"/>
</dbReference>
<protein>
    <submittedName>
        <fullName evidence="4">Glycosyltransferase</fullName>
    </submittedName>
</protein>
<organism evidence="4 5">
    <name type="scientific">Flavobacterium profundi</name>
    <dbReference type="NCBI Taxonomy" id="1774945"/>
    <lineage>
        <taxon>Bacteria</taxon>
        <taxon>Pseudomonadati</taxon>
        <taxon>Bacteroidota</taxon>
        <taxon>Flavobacteriia</taxon>
        <taxon>Flavobacteriales</taxon>
        <taxon>Flavobacteriaceae</taxon>
        <taxon>Flavobacterium</taxon>
    </lineage>
</organism>
<dbReference type="PANTHER" id="PTHR43179:SF7">
    <property type="entry name" value="RHAMNOSYLTRANSFERASE WBBL"/>
    <property type="match status" value="1"/>
</dbReference>
<evidence type="ECO:0000259" key="2">
    <source>
        <dbReference type="Pfam" id="PF00535"/>
    </source>
</evidence>
<evidence type="ECO:0000256" key="1">
    <source>
        <dbReference type="ARBA" id="ARBA00022679"/>
    </source>
</evidence>
<sequence length="270" mass="31228">MILELSVILVNYNGIEYLDACLKSIEENLATINYEIIIIDNCSSDDSCKFIKENYPKINLIESKNNNGFGKGNNLAVQQSKGSYLLLLNVDTILQNNIKPALDYLISNKEIGALGINMLSGTKKYLQAAGKFPNFINLFWMKKAFSFNKEFISGNFSNLIYEVDWLTGSFILMPKNVFEKINGFDEDYFLYVEDVDLCKRISDLGYKRVFYTSLNYIHFVGFNKKKNKMLIEGFQLYINKHFKGIYKYICHGLLKINQTIKKIKSRFDED</sequence>
<evidence type="ECO:0000313" key="4">
    <source>
        <dbReference type="EMBL" id="MVO10617.1"/>
    </source>
</evidence>
<dbReference type="OrthoDB" id="9771846at2"/>
<feature type="domain" description="Glycosyltransferase 2-like" evidence="2">
    <location>
        <begin position="6"/>
        <end position="139"/>
    </location>
</feature>
<dbReference type="InterPro" id="IPR001173">
    <property type="entry name" value="Glyco_trans_2-like"/>
</dbReference>
<feature type="domain" description="Galactosyltransferase C-terminal" evidence="3">
    <location>
        <begin position="160"/>
        <end position="213"/>
    </location>
</feature>
<name>A0A6I4IUL2_9FLAO</name>
<evidence type="ECO:0000259" key="3">
    <source>
        <dbReference type="Pfam" id="PF02709"/>
    </source>
</evidence>
<dbReference type="GO" id="GO:0016740">
    <property type="term" value="F:transferase activity"/>
    <property type="evidence" value="ECO:0007669"/>
    <property type="project" value="UniProtKB-KW"/>
</dbReference>
<dbReference type="AlphaFoldDB" id="A0A6I4IUL2"/>
<dbReference type="Pfam" id="PF00535">
    <property type="entry name" value="Glycos_transf_2"/>
    <property type="match status" value="1"/>
</dbReference>
<evidence type="ECO:0000313" key="5">
    <source>
        <dbReference type="Proteomes" id="UP000431264"/>
    </source>
</evidence>
<keyword evidence="5" id="KW-1185">Reference proteome</keyword>
<dbReference type="InterPro" id="IPR027791">
    <property type="entry name" value="Galactosyl_T_C"/>
</dbReference>
<dbReference type="PANTHER" id="PTHR43179">
    <property type="entry name" value="RHAMNOSYLTRANSFERASE WBBL"/>
    <property type="match status" value="1"/>
</dbReference>
<dbReference type="Proteomes" id="UP000431264">
    <property type="component" value="Unassembled WGS sequence"/>
</dbReference>
<proteinExistence type="predicted"/>
<dbReference type="CDD" id="cd04186">
    <property type="entry name" value="GT_2_like_c"/>
    <property type="match status" value="1"/>
</dbReference>
<gene>
    <name evidence="4" type="ORF">GOQ30_15695</name>
</gene>
<dbReference type="RefSeq" id="WP_140999041.1">
    <property type="nucleotide sequence ID" value="NZ_VDCZ01000013.1"/>
</dbReference>
<accession>A0A6I4IUL2</accession>
<dbReference type="Gene3D" id="3.90.550.10">
    <property type="entry name" value="Spore Coat Polysaccharide Biosynthesis Protein SpsA, Chain A"/>
    <property type="match status" value="1"/>
</dbReference>
<dbReference type="EMBL" id="WQLW01000013">
    <property type="protein sequence ID" value="MVO10617.1"/>
    <property type="molecule type" value="Genomic_DNA"/>
</dbReference>
<comment type="caution">
    <text evidence="4">The sequence shown here is derived from an EMBL/GenBank/DDBJ whole genome shotgun (WGS) entry which is preliminary data.</text>
</comment>
<reference evidence="5" key="1">
    <citation type="submission" date="2019-05" db="EMBL/GenBank/DDBJ databases">
        <title>Flavobacterium profundi sp. nov., isolated from a deep-sea seamount.</title>
        <authorList>
            <person name="Zhang D.-C."/>
        </authorList>
    </citation>
    <scope>NUCLEOTIDE SEQUENCE [LARGE SCALE GENOMIC DNA]</scope>
    <source>
        <strain evidence="5">TP390</strain>
    </source>
</reference>